<dbReference type="PROSITE" id="PS00107">
    <property type="entry name" value="PROTEIN_KINASE_ATP"/>
    <property type="match status" value="1"/>
</dbReference>
<dbReference type="Gene3D" id="3.30.200.20">
    <property type="entry name" value="Phosphorylase Kinase, domain 1"/>
    <property type="match status" value="1"/>
</dbReference>
<dbReference type="EMBL" id="CAUOFW020004580">
    <property type="protein sequence ID" value="CAK9166305.1"/>
    <property type="molecule type" value="Genomic_DNA"/>
</dbReference>
<name>A0ABC8TA57_9AQUA</name>
<comment type="catalytic activity">
    <reaction evidence="8">
        <text>L-seryl-[protein] + ATP = O-phospho-L-seryl-[protein] + ADP + H(+)</text>
        <dbReference type="Rhea" id="RHEA:17989"/>
        <dbReference type="Rhea" id="RHEA-COMP:9863"/>
        <dbReference type="Rhea" id="RHEA-COMP:11604"/>
        <dbReference type="ChEBI" id="CHEBI:15378"/>
        <dbReference type="ChEBI" id="CHEBI:29999"/>
        <dbReference type="ChEBI" id="CHEBI:30616"/>
        <dbReference type="ChEBI" id="CHEBI:83421"/>
        <dbReference type="ChEBI" id="CHEBI:456216"/>
        <dbReference type="EC" id="2.7.11.1"/>
    </reaction>
</comment>
<evidence type="ECO:0000313" key="10">
    <source>
        <dbReference type="EMBL" id="CAK9152217.1"/>
    </source>
</evidence>
<keyword evidence="2" id="KW-0723">Serine/threonine-protein kinase</keyword>
<dbReference type="AlphaFoldDB" id="A0ABC8TA57"/>
<evidence type="ECO:0000313" key="11">
    <source>
        <dbReference type="EMBL" id="CAK9166305.1"/>
    </source>
</evidence>
<comment type="catalytic activity">
    <reaction evidence="7">
        <text>L-threonyl-[protein] + ATP = O-phospho-L-threonyl-[protein] + ADP + H(+)</text>
        <dbReference type="Rhea" id="RHEA:46608"/>
        <dbReference type="Rhea" id="RHEA-COMP:11060"/>
        <dbReference type="Rhea" id="RHEA-COMP:11605"/>
        <dbReference type="ChEBI" id="CHEBI:15378"/>
        <dbReference type="ChEBI" id="CHEBI:30013"/>
        <dbReference type="ChEBI" id="CHEBI:30616"/>
        <dbReference type="ChEBI" id="CHEBI:61977"/>
        <dbReference type="ChEBI" id="CHEBI:456216"/>
        <dbReference type="EC" id="2.7.11.1"/>
    </reaction>
</comment>
<comment type="caution">
    <text evidence="11">The sequence shown here is derived from an EMBL/GenBank/DDBJ whole genome shotgun (WGS) entry which is preliminary data.</text>
</comment>
<proteinExistence type="predicted"/>
<evidence type="ECO:0000256" key="3">
    <source>
        <dbReference type="ARBA" id="ARBA00022679"/>
    </source>
</evidence>
<keyword evidence="6 9" id="KW-0067">ATP-binding</keyword>
<dbReference type="EC" id="2.7.11.1" evidence="1"/>
<dbReference type="EMBL" id="CAUOFW020002247">
    <property type="protein sequence ID" value="CAK9152217.1"/>
    <property type="molecule type" value="Genomic_DNA"/>
</dbReference>
<dbReference type="InterPro" id="IPR017441">
    <property type="entry name" value="Protein_kinase_ATP_BS"/>
</dbReference>
<accession>A0ABC8TA57</accession>
<protein>
    <recommendedName>
        <fullName evidence="1">non-specific serine/threonine protein kinase</fullName>
        <ecNumber evidence="1">2.7.11.1</ecNumber>
    </recommendedName>
</protein>
<evidence type="ECO:0000256" key="9">
    <source>
        <dbReference type="PROSITE-ProRule" id="PRU10141"/>
    </source>
</evidence>
<keyword evidence="12" id="KW-1185">Reference proteome</keyword>
<evidence type="ECO:0000256" key="7">
    <source>
        <dbReference type="ARBA" id="ARBA00047899"/>
    </source>
</evidence>
<dbReference type="GO" id="GO:0004674">
    <property type="term" value="F:protein serine/threonine kinase activity"/>
    <property type="evidence" value="ECO:0007669"/>
    <property type="project" value="UniProtKB-KW"/>
</dbReference>
<dbReference type="GO" id="GO:0005524">
    <property type="term" value="F:ATP binding"/>
    <property type="evidence" value="ECO:0007669"/>
    <property type="project" value="UniProtKB-UniRule"/>
</dbReference>
<keyword evidence="3" id="KW-0808">Transferase</keyword>
<sequence length="112" mass="12200">MQASIMALSETRRLVGYPLPAGLPKASQEGQLFLASNTKVITVCFHLLTKLLVPFRDITATGKRIGLNDFNPIRPLGCGDTGSVHLVELKGTGELYAMKAMDKSMILNRNKV</sequence>
<evidence type="ECO:0000256" key="2">
    <source>
        <dbReference type="ARBA" id="ARBA00022527"/>
    </source>
</evidence>
<dbReference type="PANTHER" id="PTHR45637">
    <property type="entry name" value="FLIPPASE KINASE 1-RELATED"/>
    <property type="match status" value="1"/>
</dbReference>
<keyword evidence="5" id="KW-0418">Kinase</keyword>
<evidence type="ECO:0000256" key="5">
    <source>
        <dbReference type="ARBA" id="ARBA00022777"/>
    </source>
</evidence>
<dbReference type="InterPro" id="IPR011009">
    <property type="entry name" value="Kinase-like_dom_sf"/>
</dbReference>
<feature type="binding site" evidence="9">
    <location>
        <position position="99"/>
    </location>
    <ligand>
        <name>ATP</name>
        <dbReference type="ChEBI" id="CHEBI:30616"/>
    </ligand>
</feature>
<evidence type="ECO:0000256" key="4">
    <source>
        <dbReference type="ARBA" id="ARBA00022741"/>
    </source>
</evidence>
<dbReference type="SUPFAM" id="SSF56112">
    <property type="entry name" value="Protein kinase-like (PK-like)"/>
    <property type="match status" value="1"/>
</dbReference>
<gene>
    <name evidence="10" type="ORF">ILEXP_LOCUS20432</name>
    <name evidence="11" type="ORF">ILEXP_LOCUS35516</name>
</gene>
<evidence type="ECO:0000313" key="12">
    <source>
        <dbReference type="Proteomes" id="UP001642360"/>
    </source>
</evidence>
<keyword evidence="4 9" id="KW-0547">Nucleotide-binding</keyword>
<organism evidence="11 12">
    <name type="scientific">Ilex paraguariensis</name>
    <name type="common">yerba mate</name>
    <dbReference type="NCBI Taxonomy" id="185542"/>
    <lineage>
        <taxon>Eukaryota</taxon>
        <taxon>Viridiplantae</taxon>
        <taxon>Streptophyta</taxon>
        <taxon>Embryophyta</taxon>
        <taxon>Tracheophyta</taxon>
        <taxon>Spermatophyta</taxon>
        <taxon>Magnoliopsida</taxon>
        <taxon>eudicotyledons</taxon>
        <taxon>Gunneridae</taxon>
        <taxon>Pentapetalae</taxon>
        <taxon>asterids</taxon>
        <taxon>campanulids</taxon>
        <taxon>Aquifoliales</taxon>
        <taxon>Aquifoliaceae</taxon>
        <taxon>Ilex</taxon>
    </lineage>
</organism>
<reference evidence="11 12" key="1">
    <citation type="submission" date="2024-02" db="EMBL/GenBank/DDBJ databases">
        <authorList>
            <person name="Vignale AGUSTIN F."/>
            <person name="Sosa J E."/>
            <person name="Modenutti C."/>
        </authorList>
    </citation>
    <scope>NUCLEOTIDE SEQUENCE [LARGE SCALE GENOMIC DNA]</scope>
</reference>
<evidence type="ECO:0000256" key="1">
    <source>
        <dbReference type="ARBA" id="ARBA00012513"/>
    </source>
</evidence>
<evidence type="ECO:0000256" key="8">
    <source>
        <dbReference type="ARBA" id="ARBA00048679"/>
    </source>
</evidence>
<dbReference type="Proteomes" id="UP001642360">
    <property type="component" value="Unassembled WGS sequence"/>
</dbReference>
<evidence type="ECO:0000256" key="6">
    <source>
        <dbReference type="ARBA" id="ARBA00022840"/>
    </source>
</evidence>